<protein>
    <recommendedName>
        <fullName evidence="11">Protein kinase domain-containing protein</fullName>
    </recommendedName>
</protein>
<dbReference type="GO" id="GO:0005227">
    <property type="term" value="F:calcium-activated cation channel activity"/>
    <property type="evidence" value="ECO:0007669"/>
    <property type="project" value="InterPro"/>
</dbReference>
<evidence type="ECO:0000256" key="1">
    <source>
        <dbReference type="ARBA" id="ARBA00004141"/>
    </source>
</evidence>
<evidence type="ECO:0000256" key="4">
    <source>
        <dbReference type="ARBA" id="ARBA00022692"/>
    </source>
</evidence>
<comment type="caution">
    <text evidence="12">The sequence shown here is derived from an EMBL/GenBank/DDBJ whole genome shotgun (WGS) entry which is preliminary data.</text>
</comment>
<sequence length="1248" mass="143525">MTLHLRIPPFEGLLLTPEKSVPSSPTLSPAVVTHANATTKHLHTNDPSAVDFVELTRLLQTVASCSNRAKKTISVSTCSTDSSLHYPNTPPQFVFKKPLYNQYYHQTHFHHGSLTPVQTNNHNSPIIDLKRFFIMQPPAAEEEHLNGFKQNISGRYGQWGKYIGKGAGGSVRLIHQKGKVYAVKQFRKRTKHETEKDYVKKVTAEFCIGSTLHHPNIIETLDLFQQDDNFYEIMEYAPNDLFNVVMSGMMSKEEVACCWRQLLNGVSHLHSMGIAHRDLKLDNLVLDHLGILKIIDFGCSTVFRYPCETSINMTKGVFGSDPYIAPEQYTQTVYDPRLSDIWSCGIIFVCMTIKRFPWRLPRNSDAAFRAFATGQQKFRLLNLLPRESRSVMTSILEIDPTRRYSLPTVMKDTWIQSIDVCSINEPGARHVHHVWKIAEQRGNLVAMTTEPPGTIAEKEKKRLSTTLGISCAVSATCIIGFEICKRCDSMKNLFSPRTLLQTDPVPKQARHLFSWVTSVFYLDEQDYVKKVGLDATMHIRFLRMVVHFLTLLSLVVCPILLGLHWTSATESLDHADIADEFTSLAKNESSVSEVSVDHFRSNSTLYYLSIANIPNKNPVVWVHVFFIFTISLLWLWLLFVNHIHHIDLLQQQPEANRLHQRSVLITHVPPNLRNTTSLQQHFDRAQIGTVQHVTLVSNTAIKLVETILKKRRKHIDKLEIMLIGMVSNGIAVDWYSFISQIKQKPGVDKIKILLQELEAMDKEIVRLRDVNRSPEYYMPTGTAFVTFKQFYIGSNLNSILIATPGVLAVLLEYLFPDSFVYPEYFTYIVGHLVYEFLALDLISSFAEISKQQDFVSYSELEDAVLGRYYHFAIFNVLIVFLLGTTFLTTMLDVLYEPTMLIQLLANALPQGANFFLNYILFNSSTHAMELIQLGSQIFGHLLFTLPCISKTPRMRMKNTTPWSFPYYYYYPNHILVLVITVTYSVIQPLILIFALFYFAFALIVYRHQYMYSYIRRYETGGSRHYRKMTRYTSDGLLIFQFTMVGLLYLKGVIPAATAILPLIIFTIWFKVKLNSLFQRRSKHPYIGRFDTVHGNLKQTDQIHLSYWRHLDDIWKFSYIKNWWAAGRYAQHSSNNQSTMHLSTLQHHIRSCQSDITTVQNTEDDLYPSVASSIMMVDEKEECDLTTYPDDSKSVHETYEHPALTEPLVTDLILPRNCNLRYWNMKECVLLPLEMVRSAVLDNKQDSII</sequence>
<gene>
    <name evidence="12" type="ORF">INT47_009658</name>
</gene>
<keyword evidence="5 9" id="KW-0547">Nucleotide-binding</keyword>
<dbReference type="InterPro" id="IPR003864">
    <property type="entry name" value="CSC1/OSCA1-like_7TM"/>
</dbReference>
<feature type="domain" description="Protein kinase" evidence="11">
    <location>
        <begin position="157"/>
        <end position="415"/>
    </location>
</feature>
<dbReference type="InterPro" id="IPR000719">
    <property type="entry name" value="Prot_kinase_dom"/>
</dbReference>
<reference evidence="12" key="1">
    <citation type="submission" date="2020-12" db="EMBL/GenBank/DDBJ databases">
        <title>Metabolic potential, ecology and presence of endohyphal bacteria is reflected in genomic diversity of Mucoromycotina.</title>
        <authorList>
            <person name="Muszewska A."/>
            <person name="Okrasinska A."/>
            <person name="Steczkiewicz K."/>
            <person name="Drgas O."/>
            <person name="Orlowska M."/>
            <person name="Perlinska-Lenart U."/>
            <person name="Aleksandrzak-Piekarczyk T."/>
            <person name="Szatraj K."/>
            <person name="Zielenkiewicz U."/>
            <person name="Pilsyk S."/>
            <person name="Malc E."/>
            <person name="Mieczkowski P."/>
            <person name="Kruszewska J.S."/>
            <person name="Biernat P."/>
            <person name="Pawlowska J."/>
        </authorList>
    </citation>
    <scope>NUCLEOTIDE SEQUENCE</scope>
    <source>
        <strain evidence="12">WA0000017839</strain>
    </source>
</reference>
<dbReference type="EMBL" id="JAEPRD010000140">
    <property type="protein sequence ID" value="KAG2196767.1"/>
    <property type="molecule type" value="Genomic_DNA"/>
</dbReference>
<dbReference type="Proteomes" id="UP000603453">
    <property type="component" value="Unassembled WGS sequence"/>
</dbReference>
<dbReference type="Gene3D" id="1.10.510.10">
    <property type="entry name" value="Transferase(Phosphotransferase) domain 1"/>
    <property type="match status" value="1"/>
</dbReference>
<dbReference type="OrthoDB" id="1689567at2759"/>
<dbReference type="InterPro" id="IPR032880">
    <property type="entry name" value="CSC1/OSCA1-like_N"/>
</dbReference>
<accession>A0A8H7QQV1</accession>
<evidence type="ECO:0000256" key="5">
    <source>
        <dbReference type="ARBA" id="ARBA00022741"/>
    </source>
</evidence>
<feature type="transmembrane region" description="Helical" evidence="10">
    <location>
        <begin position="1055"/>
        <end position="1073"/>
    </location>
</feature>
<dbReference type="AlphaFoldDB" id="A0A8H7QQV1"/>
<keyword evidence="4 10" id="KW-0812">Transmembrane</keyword>
<evidence type="ECO:0000313" key="13">
    <source>
        <dbReference type="Proteomes" id="UP000603453"/>
    </source>
</evidence>
<feature type="transmembrane region" description="Helical" evidence="10">
    <location>
        <begin position="868"/>
        <end position="891"/>
    </location>
</feature>
<dbReference type="PROSITE" id="PS50011">
    <property type="entry name" value="PROTEIN_KINASE_DOM"/>
    <property type="match status" value="1"/>
</dbReference>
<evidence type="ECO:0000256" key="6">
    <source>
        <dbReference type="ARBA" id="ARBA00022840"/>
    </source>
</evidence>
<keyword evidence="7 10" id="KW-1133">Transmembrane helix</keyword>
<dbReference type="InterPro" id="IPR017441">
    <property type="entry name" value="Protein_kinase_ATP_BS"/>
</dbReference>
<keyword evidence="8 10" id="KW-0472">Membrane</keyword>
<keyword evidence="13" id="KW-1185">Reference proteome</keyword>
<feature type="transmembrane region" description="Helical" evidence="10">
    <location>
        <begin position="966"/>
        <end position="983"/>
    </location>
</feature>
<dbReference type="PANTHER" id="PTHR13018">
    <property type="entry name" value="PROBABLE MEMBRANE PROTEIN DUF221-RELATED"/>
    <property type="match status" value="1"/>
</dbReference>
<dbReference type="SUPFAM" id="SSF56112">
    <property type="entry name" value="Protein kinase-like (PK-like)"/>
    <property type="match status" value="1"/>
</dbReference>
<proteinExistence type="inferred from homology"/>
<dbReference type="InterPro" id="IPR045122">
    <property type="entry name" value="Csc1-like"/>
</dbReference>
<dbReference type="Pfam" id="PF14703">
    <property type="entry name" value="PHM7_cyt"/>
    <property type="match status" value="1"/>
</dbReference>
<dbReference type="PROSITE" id="PS00107">
    <property type="entry name" value="PROTEIN_KINASE_ATP"/>
    <property type="match status" value="1"/>
</dbReference>
<dbReference type="Pfam" id="PF13967">
    <property type="entry name" value="RSN1_TM"/>
    <property type="match status" value="1"/>
</dbReference>
<feature type="transmembrane region" description="Helical" evidence="10">
    <location>
        <begin position="827"/>
        <end position="848"/>
    </location>
</feature>
<evidence type="ECO:0000256" key="3">
    <source>
        <dbReference type="ARBA" id="ARBA00022448"/>
    </source>
</evidence>
<evidence type="ECO:0000259" key="11">
    <source>
        <dbReference type="PROSITE" id="PS50011"/>
    </source>
</evidence>
<feature type="binding site" evidence="9">
    <location>
        <position position="184"/>
    </location>
    <ligand>
        <name>ATP</name>
        <dbReference type="ChEBI" id="CHEBI:30616"/>
    </ligand>
</feature>
<dbReference type="CDD" id="cd13994">
    <property type="entry name" value="STKc_HAL4_like"/>
    <property type="match status" value="1"/>
</dbReference>
<name>A0A8H7QQV1_9FUNG</name>
<comment type="subcellular location">
    <subcellularLocation>
        <location evidence="1">Membrane</location>
        <topology evidence="1">Multi-pass membrane protein</topology>
    </subcellularLocation>
</comment>
<dbReference type="PANTHER" id="PTHR13018:SF5">
    <property type="entry name" value="RE44586P"/>
    <property type="match status" value="1"/>
</dbReference>
<dbReference type="PROSITE" id="PS00108">
    <property type="entry name" value="PROTEIN_KINASE_ST"/>
    <property type="match status" value="1"/>
</dbReference>
<evidence type="ECO:0000256" key="8">
    <source>
        <dbReference type="ARBA" id="ARBA00023136"/>
    </source>
</evidence>
<dbReference type="GO" id="GO:0005886">
    <property type="term" value="C:plasma membrane"/>
    <property type="evidence" value="ECO:0007669"/>
    <property type="project" value="TreeGrafter"/>
</dbReference>
<evidence type="ECO:0000313" key="12">
    <source>
        <dbReference type="EMBL" id="KAG2196767.1"/>
    </source>
</evidence>
<dbReference type="Pfam" id="PF02714">
    <property type="entry name" value="RSN1_7TM"/>
    <property type="match status" value="1"/>
</dbReference>
<dbReference type="GO" id="GO:0005524">
    <property type="term" value="F:ATP binding"/>
    <property type="evidence" value="ECO:0007669"/>
    <property type="project" value="UniProtKB-UniRule"/>
</dbReference>
<feature type="transmembrane region" description="Helical" evidence="10">
    <location>
        <begin position="903"/>
        <end position="921"/>
    </location>
</feature>
<feature type="transmembrane region" description="Helical" evidence="10">
    <location>
        <begin position="989"/>
        <end position="1007"/>
    </location>
</feature>
<organism evidence="12 13">
    <name type="scientific">Mucor saturninus</name>
    <dbReference type="NCBI Taxonomy" id="64648"/>
    <lineage>
        <taxon>Eukaryota</taxon>
        <taxon>Fungi</taxon>
        <taxon>Fungi incertae sedis</taxon>
        <taxon>Mucoromycota</taxon>
        <taxon>Mucoromycotina</taxon>
        <taxon>Mucoromycetes</taxon>
        <taxon>Mucorales</taxon>
        <taxon>Mucorineae</taxon>
        <taxon>Mucoraceae</taxon>
        <taxon>Mucor</taxon>
    </lineage>
</organism>
<comment type="similarity">
    <text evidence="2">Belongs to the CSC1 (TC 1.A.17) family.</text>
</comment>
<feature type="transmembrane region" description="Helical" evidence="10">
    <location>
        <begin position="545"/>
        <end position="565"/>
    </location>
</feature>
<dbReference type="SMART" id="SM00220">
    <property type="entry name" value="S_TKc"/>
    <property type="match status" value="1"/>
</dbReference>
<keyword evidence="3" id="KW-0813">Transport</keyword>
<dbReference type="InterPro" id="IPR008271">
    <property type="entry name" value="Ser/Thr_kinase_AS"/>
</dbReference>
<feature type="transmembrane region" description="Helical" evidence="10">
    <location>
        <begin position="620"/>
        <end position="640"/>
    </location>
</feature>
<dbReference type="InterPro" id="IPR011009">
    <property type="entry name" value="Kinase-like_dom_sf"/>
</dbReference>
<evidence type="ECO:0000256" key="2">
    <source>
        <dbReference type="ARBA" id="ARBA00007779"/>
    </source>
</evidence>
<evidence type="ECO:0000256" key="9">
    <source>
        <dbReference type="PROSITE-ProRule" id="PRU10141"/>
    </source>
</evidence>
<feature type="transmembrane region" description="Helical" evidence="10">
    <location>
        <begin position="796"/>
        <end position="815"/>
    </location>
</feature>
<evidence type="ECO:0000256" key="7">
    <source>
        <dbReference type="ARBA" id="ARBA00022989"/>
    </source>
</evidence>
<dbReference type="GO" id="GO:0004672">
    <property type="term" value="F:protein kinase activity"/>
    <property type="evidence" value="ECO:0007669"/>
    <property type="project" value="InterPro"/>
</dbReference>
<dbReference type="InterPro" id="IPR027815">
    <property type="entry name" value="CSC1/OSCA1-like_cyt"/>
</dbReference>
<keyword evidence="6 9" id="KW-0067">ATP-binding</keyword>
<dbReference type="Pfam" id="PF00069">
    <property type="entry name" value="Pkinase"/>
    <property type="match status" value="1"/>
</dbReference>
<feature type="transmembrane region" description="Helical" evidence="10">
    <location>
        <begin position="463"/>
        <end position="484"/>
    </location>
</feature>
<evidence type="ECO:0000256" key="10">
    <source>
        <dbReference type="SAM" id="Phobius"/>
    </source>
</evidence>